<dbReference type="AlphaFoldDB" id="A0A1X0QFN7"/>
<proteinExistence type="predicted"/>
<name>A0A1X0QFN7_9MICR</name>
<reference evidence="1 2" key="1">
    <citation type="journal article" date="2017" name="Environ. Microbiol.">
        <title>Decay of the glycolytic pathway and adaptation to intranuclear parasitism within Enterocytozoonidae microsporidia.</title>
        <authorList>
            <person name="Wiredu Boakye D."/>
            <person name="Jaroenlak P."/>
            <person name="Prachumwat A."/>
            <person name="Williams T.A."/>
            <person name="Bateman K.S."/>
            <person name="Itsathitphaisarn O."/>
            <person name="Sritunyalucksana K."/>
            <person name="Paszkiewicz K.H."/>
            <person name="Moore K.A."/>
            <person name="Stentiford G.D."/>
            <person name="Williams B.A."/>
        </authorList>
    </citation>
    <scope>NUCLEOTIDE SEQUENCE [LARGE SCALE GENOMIC DNA]</scope>
    <source>
        <strain evidence="2">canceri</strain>
    </source>
</reference>
<dbReference type="Proteomes" id="UP000192501">
    <property type="component" value="Unassembled WGS sequence"/>
</dbReference>
<gene>
    <name evidence="1" type="ORF">A0H76_2219</name>
</gene>
<dbReference type="EMBL" id="LTAI01000566">
    <property type="protein sequence ID" value="ORD98596.1"/>
    <property type="molecule type" value="Genomic_DNA"/>
</dbReference>
<dbReference type="VEuPathDB" id="MicrosporidiaDB:A0H76_2219"/>
<accession>A0A1X0QFN7</accession>
<comment type="caution">
    <text evidence="1">The sequence shown here is derived from an EMBL/GenBank/DDBJ whole genome shotgun (WGS) entry which is preliminary data.</text>
</comment>
<organism evidence="1 2">
    <name type="scientific">Hepatospora eriocheir</name>
    <dbReference type="NCBI Taxonomy" id="1081669"/>
    <lineage>
        <taxon>Eukaryota</taxon>
        <taxon>Fungi</taxon>
        <taxon>Fungi incertae sedis</taxon>
        <taxon>Microsporidia</taxon>
        <taxon>Hepatosporidae</taxon>
        <taxon>Hepatospora</taxon>
    </lineage>
</organism>
<sequence>MKYDKCFLRYTYSDIKHFKEVKSVYYQPIKLTLVAVIKLISLIIKKLCNQKMSYKNNFLRLYYSFQQLN</sequence>
<evidence type="ECO:0000313" key="2">
    <source>
        <dbReference type="Proteomes" id="UP000192501"/>
    </source>
</evidence>
<protein>
    <submittedName>
        <fullName evidence="1">Uncharacterized protein</fullName>
    </submittedName>
</protein>
<evidence type="ECO:0000313" key="1">
    <source>
        <dbReference type="EMBL" id="ORD98596.1"/>
    </source>
</evidence>